<sequence>MHHLSWLHNDTEIEALLKAAVMPAPISSKWRPYAFDPSLHIKPSNVTHEKDWQGLMVTNFHLPRTKSALLGEDITWAQQHGPLDPQVALQNHIAINSPPPDSHLFAYKHKGGYCPLNKSKFTTSLSSVAKKVGIKPLQGHGVHIGSILEYLLHNVPFDIIKIKGCWASNTFLVYL</sequence>
<gene>
    <name evidence="1" type="ORF">PAXRUDRAFT_22858</name>
</gene>
<protein>
    <submittedName>
        <fullName evidence="1">Unplaced genomic scaffold scaffold_6865, whole genome shotgun sequence</fullName>
    </submittedName>
</protein>
<proteinExistence type="predicted"/>
<dbReference type="InParanoid" id="A0A0D0CWR8"/>
<evidence type="ECO:0000313" key="1">
    <source>
        <dbReference type="EMBL" id="KIK71769.1"/>
    </source>
</evidence>
<dbReference type="HOGENOM" id="CLU_1533078_0_0_1"/>
<accession>A0A0D0CWR8</accession>
<reference evidence="1 2" key="1">
    <citation type="submission" date="2014-04" db="EMBL/GenBank/DDBJ databases">
        <authorList>
            <consortium name="DOE Joint Genome Institute"/>
            <person name="Kuo A."/>
            <person name="Kohler A."/>
            <person name="Jargeat P."/>
            <person name="Nagy L.G."/>
            <person name="Floudas D."/>
            <person name="Copeland A."/>
            <person name="Barry K.W."/>
            <person name="Cichocki N."/>
            <person name="Veneault-Fourrey C."/>
            <person name="LaButti K."/>
            <person name="Lindquist E.A."/>
            <person name="Lipzen A."/>
            <person name="Lundell T."/>
            <person name="Morin E."/>
            <person name="Murat C."/>
            <person name="Sun H."/>
            <person name="Tunlid A."/>
            <person name="Henrissat B."/>
            <person name="Grigoriev I.V."/>
            <person name="Hibbett D.S."/>
            <person name="Martin F."/>
            <person name="Nordberg H.P."/>
            <person name="Cantor M.N."/>
            <person name="Hua S.X."/>
        </authorList>
    </citation>
    <scope>NUCLEOTIDE SEQUENCE [LARGE SCALE GENOMIC DNA]</scope>
    <source>
        <strain evidence="1 2">Ve08.2h10</strain>
    </source>
</reference>
<name>A0A0D0CWR8_9AGAM</name>
<keyword evidence="2" id="KW-1185">Reference proteome</keyword>
<dbReference type="STRING" id="930991.A0A0D0CWR8"/>
<dbReference type="AlphaFoldDB" id="A0A0D0CWR8"/>
<dbReference type="OrthoDB" id="2664079at2759"/>
<dbReference type="EMBL" id="KN831687">
    <property type="protein sequence ID" value="KIK71769.1"/>
    <property type="molecule type" value="Genomic_DNA"/>
</dbReference>
<reference evidence="2" key="2">
    <citation type="submission" date="2015-01" db="EMBL/GenBank/DDBJ databases">
        <title>Evolutionary Origins and Diversification of the Mycorrhizal Mutualists.</title>
        <authorList>
            <consortium name="DOE Joint Genome Institute"/>
            <consortium name="Mycorrhizal Genomics Consortium"/>
            <person name="Kohler A."/>
            <person name="Kuo A."/>
            <person name="Nagy L.G."/>
            <person name="Floudas D."/>
            <person name="Copeland A."/>
            <person name="Barry K.W."/>
            <person name="Cichocki N."/>
            <person name="Veneault-Fourrey C."/>
            <person name="LaButti K."/>
            <person name="Lindquist E.A."/>
            <person name="Lipzen A."/>
            <person name="Lundell T."/>
            <person name="Morin E."/>
            <person name="Murat C."/>
            <person name="Riley R."/>
            <person name="Ohm R."/>
            <person name="Sun H."/>
            <person name="Tunlid A."/>
            <person name="Henrissat B."/>
            <person name="Grigoriev I.V."/>
            <person name="Hibbett D.S."/>
            <person name="Martin F."/>
        </authorList>
    </citation>
    <scope>NUCLEOTIDE SEQUENCE [LARGE SCALE GENOMIC DNA]</scope>
    <source>
        <strain evidence="2">Ve08.2h10</strain>
    </source>
</reference>
<dbReference type="Proteomes" id="UP000054538">
    <property type="component" value="Unassembled WGS sequence"/>
</dbReference>
<evidence type="ECO:0000313" key="2">
    <source>
        <dbReference type="Proteomes" id="UP000054538"/>
    </source>
</evidence>
<organism evidence="1 2">
    <name type="scientific">Paxillus rubicundulus Ve08.2h10</name>
    <dbReference type="NCBI Taxonomy" id="930991"/>
    <lineage>
        <taxon>Eukaryota</taxon>
        <taxon>Fungi</taxon>
        <taxon>Dikarya</taxon>
        <taxon>Basidiomycota</taxon>
        <taxon>Agaricomycotina</taxon>
        <taxon>Agaricomycetes</taxon>
        <taxon>Agaricomycetidae</taxon>
        <taxon>Boletales</taxon>
        <taxon>Paxilineae</taxon>
        <taxon>Paxillaceae</taxon>
        <taxon>Paxillus</taxon>
    </lineage>
</organism>